<keyword evidence="1" id="KW-0808">Transferase</keyword>
<dbReference type="Pfam" id="PF14791">
    <property type="entry name" value="DNA_pol_B_thumb"/>
    <property type="match status" value="1"/>
</dbReference>
<feature type="domain" description="DNA polymerase beta thumb" evidence="3">
    <location>
        <begin position="448"/>
        <end position="527"/>
    </location>
</feature>
<dbReference type="RefSeq" id="XP_005777971.1">
    <property type="nucleotide sequence ID" value="XM_005777914.1"/>
</dbReference>
<dbReference type="SUPFAM" id="SSF81301">
    <property type="entry name" value="Nucleotidyltransferase"/>
    <property type="match status" value="1"/>
</dbReference>
<accession>A0A0D3JPV7</accession>
<evidence type="ECO:0000313" key="4">
    <source>
        <dbReference type="EnsemblProtists" id="EOD25542"/>
    </source>
</evidence>
<evidence type="ECO:0000313" key="5">
    <source>
        <dbReference type="Proteomes" id="UP000013827"/>
    </source>
</evidence>
<evidence type="ECO:0000256" key="1">
    <source>
        <dbReference type="ARBA" id="ARBA00022679"/>
    </source>
</evidence>
<dbReference type="InterPro" id="IPR029398">
    <property type="entry name" value="PolB_thumb"/>
</dbReference>
<dbReference type="Gene3D" id="3.30.210.10">
    <property type="entry name" value="DNA polymerase, thumb domain"/>
    <property type="match status" value="1"/>
</dbReference>
<dbReference type="STRING" id="2903.R1CSD3"/>
<evidence type="ECO:0000256" key="2">
    <source>
        <dbReference type="ARBA" id="ARBA00022695"/>
    </source>
</evidence>
<dbReference type="GeneID" id="17271087"/>
<dbReference type="HOGENOM" id="CLU_446520_0_0_1"/>
<proteinExistence type="predicted"/>
<dbReference type="InterPro" id="IPR037160">
    <property type="entry name" value="DNA_Pol_thumb_sf"/>
</dbReference>
<dbReference type="KEGG" id="ehx:EMIHUDRAFT_237534"/>
<name>A0A0D3JPV7_EMIH1</name>
<dbReference type="eggNOG" id="ENOG502SX9F">
    <property type="taxonomic scope" value="Eukaryota"/>
</dbReference>
<dbReference type="GO" id="GO:0005634">
    <property type="term" value="C:nucleus"/>
    <property type="evidence" value="ECO:0007669"/>
    <property type="project" value="TreeGrafter"/>
</dbReference>
<organism evidence="4 5">
    <name type="scientific">Emiliania huxleyi (strain CCMP1516)</name>
    <dbReference type="NCBI Taxonomy" id="280463"/>
    <lineage>
        <taxon>Eukaryota</taxon>
        <taxon>Haptista</taxon>
        <taxon>Haptophyta</taxon>
        <taxon>Prymnesiophyceae</taxon>
        <taxon>Isochrysidales</taxon>
        <taxon>Noelaerhabdaceae</taxon>
        <taxon>Emiliania</taxon>
    </lineage>
</organism>
<dbReference type="GO" id="GO:0003887">
    <property type="term" value="F:DNA-directed DNA polymerase activity"/>
    <property type="evidence" value="ECO:0007669"/>
    <property type="project" value="InterPro"/>
</dbReference>
<reference evidence="5" key="1">
    <citation type="journal article" date="2013" name="Nature">
        <title>Pan genome of the phytoplankton Emiliania underpins its global distribution.</title>
        <authorList>
            <person name="Read B.A."/>
            <person name="Kegel J."/>
            <person name="Klute M.J."/>
            <person name="Kuo A."/>
            <person name="Lefebvre S.C."/>
            <person name="Maumus F."/>
            <person name="Mayer C."/>
            <person name="Miller J."/>
            <person name="Monier A."/>
            <person name="Salamov A."/>
            <person name="Young J."/>
            <person name="Aguilar M."/>
            <person name="Claverie J.M."/>
            <person name="Frickenhaus S."/>
            <person name="Gonzalez K."/>
            <person name="Herman E.K."/>
            <person name="Lin Y.C."/>
            <person name="Napier J."/>
            <person name="Ogata H."/>
            <person name="Sarno A.F."/>
            <person name="Shmutz J."/>
            <person name="Schroeder D."/>
            <person name="de Vargas C."/>
            <person name="Verret F."/>
            <person name="von Dassow P."/>
            <person name="Valentin K."/>
            <person name="Van de Peer Y."/>
            <person name="Wheeler G."/>
            <person name="Dacks J.B."/>
            <person name="Delwiche C.F."/>
            <person name="Dyhrman S.T."/>
            <person name="Glockner G."/>
            <person name="John U."/>
            <person name="Richards T."/>
            <person name="Worden A.Z."/>
            <person name="Zhang X."/>
            <person name="Grigoriev I.V."/>
            <person name="Allen A.E."/>
            <person name="Bidle K."/>
            <person name="Borodovsky M."/>
            <person name="Bowler C."/>
            <person name="Brownlee C."/>
            <person name="Cock J.M."/>
            <person name="Elias M."/>
            <person name="Gladyshev V.N."/>
            <person name="Groth M."/>
            <person name="Guda C."/>
            <person name="Hadaegh A."/>
            <person name="Iglesias-Rodriguez M.D."/>
            <person name="Jenkins J."/>
            <person name="Jones B.M."/>
            <person name="Lawson T."/>
            <person name="Leese F."/>
            <person name="Lindquist E."/>
            <person name="Lobanov A."/>
            <person name="Lomsadze A."/>
            <person name="Malik S.B."/>
            <person name="Marsh M.E."/>
            <person name="Mackinder L."/>
            <person name="Mock T."/>
            <person name="Mueller-Roeber B."/>
            <person name="Pagarete A."/>
            <person name="Parker M."/>
            <person name="Probert I."/>
            <person name="Quesneville H."/>
            <person name="Raines C."/>
            <person name="Rensing S.A."/>
            <person name="Riano-Pachon D.M."/>
            <person name="Richier S."/>
            <person name="Rokitta S."/>
            <person name="Shiraiwa Y."/>
            <person name="Soanes D.M."/>
            <person name="van der Giezen M."/>
            <person name="Wahlund T.M."/>
            <person name="Williams B."/>
            <person name="Wilson W."/>
            <person name="Wolfe G."/>
            <person name="Wurch L.L."/>
        </authorList>
    </citation>
    <scope>NUCLEOTIDE SEQUENCE</scope>
</reference>
<dbReference type="Proteomes" id="UP000013827">
    <property type="component" value="Unassembled WGS sequence"/>
</dbReference>
<dbReference type="InterPro" id="IPR022312">
    <property type="entry name" value="DNA_pol_X"/>
</dbReference>
<keyword evidence="2" id="KW-0548">Nucleotidyltransferase</keyword>
<dbReference type="GO" id="GO:0003677">
    <property type="term" value="F:DNA binding"/>
    <property type="evidence" value="ECO:0007669"/>
    <property type="project" value="InterPro"/>
</dbReference>
<dbReference type="AlphaFoldDB" id="A0A0D3JPV7"/>
<dbReference type="PANTHER" id="PTHR11276">
    <property type="entry name" value="DNA POLYMERASE TYPE-X FAMILY MEMBER"/>
    <property type="match status" value="1"/>
</dbReference>
<evidence type="ECO:0000259" key="3">
    <source>
        <dbReference type="Pfam" id="PF14791"/>
    </source>
</evidence>
<dbReference type="PaxDb" id="2903-EOD25542"/>
<reference evidence="4" key="2">
    <citation type="submission" date="2024-10" db="UniProtKB">
        <authorList>
            <consortium name="EnsemblProtists"/>
        </authorList>
    </citation>
    <scope>IDENTIFICATION</scope>
</reference>
<keyword evidence="5" id="KW-1185">Reference proteome</keyword>
<protein>
    <recommendedName>
        <fullName evidence="3">DNA polymerase beta thumb domain-containing protein</fullName>
    </recommendedName>
</protein>
<dbReference type="Gene3D" id="3.30.460.10">
    <property type="entry name" value="Beta Polymerase, domain 2"/>
    <property type="match status" value="1"/>
</dbReference>
<sequence>MQLGVGEVVRIFGLTSDKGRELNGREATVLTVGDRCHVELAGGDAVSVRNCNLVRAGEYDSDDGWNVGRVAKRQRTEPGSASSSGSSSTALAASSAAPSPAGVSEEGAVWLVLSSYSFPVGCACVANAPIAAAFRSLEKFEVSVQCDDDASEERHFNSEALLYSRAAAVAAGVPFPLSQWMPLGKSGFAYQILSSGSCEALAKFESGRPPTGSDNALRLKNEAGRSMGSAPEKRQLGKVFGLGAKTAIDLVEAAVSVFTAAGCPPLLRLGVTNTAHDAPRLPAGCRLYHASAPTEPVSEAEALEMRRHADFMGGSRTRGRAGHDVDLLLWHATEPNSWGEGEEACVLLPLLRELLLPAGGATGPGLLPKEEARLQLVRRPHAEKQRRDADGARAYLPRRKAAAARDRGSDILHGDWHDKAYGIWRNTAGRHRRIDIVVVAFPDELPYARLTWTGSRTLNRLLRHRAIQLGLHLTANGLTAHPPAGRGRQETTVVLDARPGRERVEVALVGHAPVPDCTSEEEVLRVLAGGTDAFAGIYDPLMRNA</sequence>
<dbReference type="InterPro" id="IPR043519">
    <property type="entry name" value="NT_sf"/>
</dbReference>
<dbReference type="EnsemblProtists" id="EOD25542">
    <property type="protein sequence ID" value="EOD25542"/>
    <property type="gene ID" value="EMIHUDRAFT_237534"/>
</dbReference>
<dbReference type="PANTHER" id="PTHR11276:SF28">
    <property type="entry name" value="DNA POLYMERASE LAMBDA"/>
    <property type="match status" value="1"/>
</dbReference>
<dbReference type="PRINTS" id="PR00869">
    <property type="entry name" value="DNAPOLX"/>
</dbReference>
<dbReference type="GO" id="GO:0006303">
    <property type="term" value="P:double-strand break repair via nonhomologous end joining"/>
    <property type="evidence" value="ECO:0007669"/>
    <property type="project" value="TreeGrafter"/>
</dbReference>